<name>A0A074Y938_AURSE</name>
<dbReference type="FunFam" id="3.20.20.70:FF:000138">
    <property type="entry name" value="NADPH dehydrogenase 1"/>
    <property type="match status" value="1"/>
</dbReference>
<evidence type="ECO:0000313" key="2">
    <source>
        <dbReference type="EMBL" id="KEQ90687.1"/>
    </source>
</evidence>
<dbReference type="STRING" id="1043005.A0A074Y938"/>
<gene>
    <name evidence="2" type="ORF">AUEXF2481DRAFT_71022</name>
</gene>
<dbReference type="RefSeq" id="XP_013339163.1">
    <property type="nucleotide sequence ID" value="XM_013483709.1"/>
</dbReference>
<dbReference type="SUPFAM" id="SSF51395">
    <property type="entry name" value="FMN-linked oxidoreductases"/>
    <property type="match status" value="1"/>
</dbReference>
<proteinExistence type="predicted"/>
<dbReference type="GO" id="GO:0003959">
    <property type="term" value="F:NADPH dehydrogenase activity"/>
    <property type="evidence" value="ECO:0007669"/>
    <property type="project" value="TreeGrafter"/>
</dbReference>
<dbReference type="AlphaFoldDB" id="A0A074Y938"/>
<dbReference type="HOGENOM" id="CLU_012153_0_0_1"/>
<dbReference type="PANTHER" id="PTHR22893">
    <property type="entry name" value="NADH OXIDOREDUCTASE-RELATED"/>
    <property type="match status" value="1"/>
</dbReference>
<evidence type="ECO:0000313" key="3">
    <source>
        <dbReference type="Proteomes" id="UP000030641"/>
    </source>
</evidence>
<protein>
    <recommendedName>
        <fullName evidence="1">NADH:flavin oxidoreductase/NADH oxidase N-terminal domain-containing protein</fullName>
    </recommendedName>
</protein>
<organism evidence="2 3">
    <name type="scientific">Aureobasidium subglaciale (strain EXF-2481)</name>
    <name type="common">Aureobasidium pullulans var. subglaciale</name>
    <dbReference type="NCBI Taxonomy" id="1043005"/>
    <lineage>
        <taxon>Eukaryota</taxon>
        <taxon>Fungi</taxon>
        <taxon>Dikarya</taxon>
        <taxon>Ascomycota</taxon>
        <taxon>Pezizomycotina</taxon>
        <taxon>Dothideomycetes</taxon>
        <taxon>Dothideomycetidae</taxon>
        <taxon>Dothideales</taxon>
        <taxon>Saccotheciaceae</taxon>
        <taxon>Aureobasidium</taxon>
    </lineage>
</organism>
<dbReference type="InterPro" id="IPR001155">
    <property type="entry name" value="OxRdtase_FMN_N"/>
</dbReference>
<evidence type="ECO:0000259" key="1">
    <source>
        <dbReference type="Pfam" id="PF00724"/>
    </source>
</evidence>
<dbReference type="GeneID" id="25370987"/>
<dbReference type="PANTHER" id="PTHR22893:SF91">
    <property type="entry name" value="NADPH DEHYDROGENASE 2-RELATED"/>
    <property type="match status" value="1"/>
</dbReference>
<sequence length="375" mass="41371">MSATKLFKSLKLGTVQLQHRVVMAPLTRLRADKDHVQLPMAVEYYAQRASSGGLIIAEAVLISPEHGGFGNAPGIYTEAQINRWKEITDAVHAKGGVIYAQLVSVGRVADTSILKEEGDFPLISSSASPFTEATRSRPDDPVPHALTVDEIKRAIDTFAQAAYNAIQAGFDGIELHGANGYTIDQFTQDTCNTRTDSYGGSIENRSRFGLEVTEACANAIGADRVGFRISPFSTFQGMKMTDPIAQFSHLVTELKKFSLAYLHIVESRVINNVDCEKQEGIEPFLEIWGNTSPILVAGGFTPESAKHAVDVEYEAFDTAVVFGRHFIANPDLPLRIKKGLELNKYDRSTFYTPMQEKGYLDYPFYENGREVEVFA</sequence>
<dbReference type="InterPro" id="IPR013785">
    <property type="entry name" value="Aldolase_TIM"/>
</dbReference>
<dbReference type="EMBL" id="KL584787">
    <property type="protein sequence ID" value="KEQ90687.1"/>
    <property type="molecule type" value="Genomic_DNA"/>
</dbReference>
<dbReference type="OMA" id="NCLDCWD"/>
<dbReference type="GO" id="GO:0010181">
    <property type="term" value="F:FMN binding"/>
    <property type="evidence" value="ECO:0007669"/>
    <property type="project" value="InterPro"/>
</dbReference>
<dbReference type="InParanoid" id="A0A074Y938"/>
<dbReference type="FunCoup" id="A0A074Y938">
    <property type="interactions" value="801"/>
</dbReference>
<accession>A0A074Y938</accession>
<dbReference type="Pfam" id="PF00724">
    <property type="entry name" value="Oxidored_FMN"/>
    <property type="match status" value="1"/>
</dbReference>
<keyword evidence="3" id="KW-1185">Reference proteome</keyword>
<dbReference type="Proteomes" id="UP000030641">
    <property type="component" value="Unassembled WGS sequence"/>
</dbReference>
<dbReference type="CDD" id="cd02933">
    <property type="entry name" value="OYE_like_FMN"/>
    <property type="match status" value="1"/>
</dbReference>
<dbReference type="OrthoDB" id="276546at2759"/>
<reference evidence="2 3" key="1">
    <citation type="journal article" date="2014" name="BMC Genomics">
        <title>Genome sequencing of four Aureobasidium pullulans varieties: biotechnological potential, stress tolerance, and description of new species.</title>
        <authorList>
            <person name="Gostin Ar C."/>
            <person name="Ohm R.A."/>
            <person name="Kogej T."/>
            <person name="Sonjak S."/>
            <person name="Turk M."/>
            <person name="Zajc J."/>
            <person name="Zalar P."/>
            <person name="Grube M."/>
            <person name="Sun H."/>
            <person name="Han J."/>
            <person name="Sharma A."/>
            <person name="Chiniquy J."/>
            <person name="Ngan C.Y."/>
            <person name="Lipzen A."/>
            <person name="Barry K."/>
            <person name="Grigoriev I.V."/>
            <person name="Gunde-Cimerman N."/>
        </authorList>
    </citation>
    <scope>NUCLEOTIDE SEQUENCE [LARGE SCALE GENOMIC DNA]</scope>
    <source>
        <strain evidence="2 3">EXF-2481</strain>
    </source>
</reference>
<dbReference type="Gene3D" id="3.20.20.70">
    <property type="entry name" value="Aldolase class I"/>
    <property type="match status" value="1"/>
</dbReference>
<dbReference type="InterPro" id="IPR045247">
    <property type="entry name" value="Oye-like"/>
</dbReference>
<feature type="domain" description="NADH:flavin oxidoreductase/NADH oxidase N-terminal" evidence="1">
    <location>
        <begin position="5"/>
        <end position="343"/>
    </location>
</feature>